<feature type="region of interest" description="Disordered" evidence="1">
    <location>
        <begin position="1"/>
        <end position="35"/>
    </location>
</feature>
<keyword evidence="2" id="KW-0472">Membrane</keyword>
<keyword evidence="4" id="KW-1185">Reference proteome</keyword>
<feature type="transmembrane region" description="Helical" evidence="2">
    <location>
        <begin position="215"/>
        <end position="239"/>
    </location>
</feature>
<feature type="compositionally biased region" description="Low complexity" evidence="1">
    <location>
        <begin position="1"/>
        <end position="13"/>
    </location>
</feature>
<dbReference type="InParanoid" id="A0A1E7FRA0"/>
<feature type="compositionally biased region" description="Polar residues" evidence="1">
    <location>
        <begin position="315"/>
        <end position="325"/>
    </location>
</feature>
<feature type="region of interest" description="Disordered" evidence="1">
    <location>
        <begin position="50"/>
        <end position="80"/>
    </location>
</feature>
<feature type="transmembrane region" description="Helical" evidence="2">
    <location>
        <begin position="245"/>
        <end position="267"/>
    </location>
</feature>
<evidence type="ECO:0000256" key="1">
    <source>
        <dbReference type="SAM" id="MobiDB-lite"/>
    </source>
</evidence>
<evidence type="ECO:0000256" key="2">
    <source>
        <dbReference type="SAM" id="Phobius"/>
    </source>
</evidence>
<feature type="compositionally biased region" description="Basic residues" evidence="1">
    <location>
        <begin position="369"/>
        <end position="379"/>
    </location>
</feature>
<dbReference type="KEGG" id="fcy:FRACYDRAFT_234333"/>
<feature type="region of interest" description="Disordered" evidence="1">
    <location>
        <begin position="369"/>
        <end position="412"/>
    </location>
</feature>
<feature type="compositionally biased region" description="Polar residues" evidence="1">
    <location>
        <begin position="24"/>
        <end position="35"/>
    </location>
</feature>
<proteinExistence type="predicted"/>
<evidence type="ECO:0000313" key="3">
    <source>
        <dbReference type="EMBL" id="OEU20702.1"/>
    </source>
</evidence>
<feature type="compositionally biased region" description="Polar residues" evidence="1">
    <location>
        <begin position="399"/>
        <end position="412"/>
    </location>
</feature>
<gene>
    <name evidence="3" type="ORF">FRACYDRAFT_234333</name>
</gene>
<sequence length="412" mass="45081">MTGSTPTHHTSSSLFAFSDVLEPDQSQSSLEQNSSIEESNIFVSGEMSGHTRFSSSALSGGGGGVRGGGGGGNTLSLLGPLEEESPVVTLATATVTQSMENTNKAGNASILKPPSYLQQQEQVQEPEQEQQPRLTVATVPGMMNEVSDPVSIGNSHVAPSNVSQGPPPFHIQSPTQHTSNQTPRVAMNNKEKCKHDNNIRVSNDNFVNDYNAERVAAWSIHIALIFFCVLVIASVILTFTVVRDYGFLTLILAGFIIVFCGFLACFVDNTILSTNPKLRPVRQKILSVVRATRKMLEDEYRLFVHDWNENLLLTEGNSQNNNEAQTTTTTTSNPMDDNNSGFLPLSAKERRKKQSRVFKMIKPFLGLKKKMFRGRRRQGQRQGQGQNSVSNNDASSSNQKPSYEPPTTTNSS</sequence>
<feature type="compositionally biased region" description="Low complexity" evidence="1">
    <location>
        <begin position="380"/>
        <end position="398"/>
    </location>
</feature>
<name>A0A1E7FRA0_9STRA</name>
<dbReference type="Proteomes" id="UP000095751">
    <property type="component" value="Unassembled WGS sequence"/>
</dbReference>
<keyword evidence="2" id="KW-0812">Transmembrane</keyword>
<protein>
    <submittedName>
        <fullName evidence="3">Uncharacterized protein</fullName>
    </submittedName>
</protein>
<evidence type="ECO:0000313" key="4">
    <source>
        <dbReference type="Proteomes" id="UP000095751"/>
    </source>
</evidence>
<organism evidence="3 4">
    <name type="scientific">Fragilariopsis cylindrus CCMP1102</name>
    <dbReference type="NCBI Taxonomy" id="635003"/>
    <lineage>
        <taxon>Eukaryota</taxon>
        <taxon>Sar</taxon>
        <taxon>Stramenopiles</taxon>
        <taxon>Ochrophyta</taxon>
        <taxon>Bacillariophyta</taxon>
        <taxon>Bacillariophyceae</taxon>
        <taxon>Bacillariophycidae</taxon>
        <taxon>Bacillariales</taxon>
        <taxon>Bacillariaceae</taxon>
        <taxon>Fragilariopsis</taxon>
    </lineage>
</organism>
<dbReference type="OrthoDB" id="10573706at2759"/>
<keyword evidence="2" id="KW-1133">Transmembrane helix</keyword>
<dbReference type="EMBL" id="KV784354">
    <property type="protein sequence ID" value="OEU20702.1"/>
    <property type="molecule type" value="Genomic_DNA"/>
</dbReference>
<feature type="compositionally biased region" description="Gly residues" evidence="1">
    <location>
        <begin position="59"/>
        <end position="73"/>
    </location>
</feature>
<feature type="compositionally biased region" description="Polar residues" evidence="1">
    <location>
        <begin position="332"/>
        <end position="341"/>
    </location>
</feature>
<dbReference type="AlphaFoldDB" id="A0A1E7FRA0"/>
<accession>A0A1E7FRA0</accession>
<reference evidence="3 4" key="1">
    <citation type="submission" date="2016-09" db="EMBL/GenBank/DDBJ databases">
        <title>Extensive genetic diversity and differential bi-allelic expression allows diatom success in the polar Southern Ocean.</title>
        <authorList>
            <consortium name="DOE Joint Genome Institute"/>
            <person name="Mock T."/>
            <person name="Otillar R.P."/>
            <person name="Strauss J."/>
            <person name="Dupont C."/>
            <person name="Frickenhaus S."/>
            <person name="Maumus F."/>
            <person name="Mcmullan M."/>
            <person name="Sanges R."/>
            <person name="Schmutz J."/>
            <person name="Toseland A."/>
            <person name="Valas R."/>
            <person name="Veluchamy A."/>
            <person name="Ward B.J."/>
            <person name="Allen A."/>
            <person name="Barry K."/>
            <person name="Falciatore A."/>
            <person name="Ferrante M."/>
            <person name="Fortunato A.E."/>
            <person name="Gloeckner G."/>
            <person name="Gruber A."/>
            <person name="Hipkin R."/>
            <person name="Janech M."/>
            <person name="Kroth P."/>
            <person name="Leese F."/>
            <person name="Lindquist E."/>
            <person name="Lyon B.R."/>
            <person name="Martin J."/>
            <person name="Mayer C."/>
            <person name="Parker M."/>
            <person name="Quesneville H."/>
            <person name="Raymond J."/>
            <person name="Uhlig C."/>
            <person name="Valentin K.U."/>
            <person name="Worden A.Z."/>
            <person name="Armbrust E.V."/>
            <person name="Bowler C."/>
            <person name="Green B."/>
            <person name="Moulton V."/>
            <person name="Van Oosterhout C."/>
            <person name="Grigoriev I."/>
        </authorList>
    </citation>
    <scope>NUCLEOTIDE SEQUENCE [LARGE SCALE GENOMIC DNA]</scope>
    <source>
        <strain evidence="3 4">CCMP1102</strain>
    </source>
</reference>
<feature type="region of interest" description="Disordered" evidence="1">
    <location>
        <begin position="315"/>
        <end position="353"/>
    </location>
</feature>